<dbReference type="OrthoDB" id="456867at2"/>
<dbReference type="STRING" id="43989.cce_5132"/>
<dbReference type="eggNOG" id="ENOG50328R3">
    <property type="taxonomic scope" value="Bacteria"/>
</dbReference>
<dbReference type="AlphaFoldDB" id="B1X2W7"/>
<dbReference type="HOGENOM" id="CLU_1945706_0_0_3"/>
<dbReference type="EMBL" id="CP000807">
    <property type="protein sequence ID" value="ACB54478.1"/>
    <property type="molecule type" value="Genomic_DNA"/>
</dbReference>
<evidence type="ECO:0000313" key="2">
    <source>
        <dbReference type="Proteomes" id="UP000001203"/>
    </source>
</evidence>
<dbReference type="KEGG" id="cyt:cce_5132"/>
<reference evidence="1 2" key="1">
    <citation type="journal article" date="2008" name="Proc. Natl. Acad. Sci. U.S.A.">
        <title>The genome of Cyanothece 51142, a unicellular diazotrophic cyanobacterium important in the marine nitrogen cycle.</title>
        <authorList>
            <person name="Welsh E.A."/>
            <person name="Liberton M."/>
            <person name="Stoeckel J."/>
            <person name="Loh T."/>
            <person name="Elvitigala T."/>
            <person name="Wang C."/>
            <person name="Wollam A."/>
            <person name="Fulton R.S."/>
            <person name="Clifton S.W."/>
            <person name="Jacobs J.M."/>
            <person name="Aurora R."/>
            <person name="Ghosh B.K."/>
            <person name="Sherman L.A."/>
            <person name="Smith R.D."/>
            <person name="Wilson R.K."/>
            <person name="Pakrasi H.B."/>
        </authorList>
    </citation>
    <scope>NUCLEOTIDE SEQUENCE [LARGE SCALE GENOMIC DNA]</scope>
    <source>
        <strain evidence="2">ATCC 51142 / BH68</strain>
    </source>
</reference>
<protein>
    <submittedName>
        <fullName evidence="1">Uncharacterized protein</fullName>
    </submittedName>
</protein>
<proteinExistence type="predicted"/>
<name>B1X2W7_CROS5</name>
<sequence>MNLTQLSETTLSKIKTVRWDRIIEKHEGPEDWESVFRYSSPEFMEIEGRWVLLPVESSSHANITILRTIWSENGNSVTLFLKDTTYDDDPFFSGFLAVCDRLIGEDFYLAVVYHEWFIIRHLQESITQLQQ</sequence>
<organism evidence="1 2">
    <name type="scientific">Crocosphaera subtropica (strain ATCC 51142 / BH68)</name>
    <name type="common">Cyanothece sp. (strain ATCC 51142)</name>
    <dbReference type="NCBI Taxonomy" id="43989"/>
    <lineage>
        <taxon>Bacteria</taxon>
        <taxon>Bacillati</taxon>
        <taxon>Cyanobacteriota</taxon>
        <taxon>Cyanophyceae</taxon>
        <taxon>Oscillatoriophycideae</taxon>
        <taxon>Chroococcales</taxon>
        <taxon>Aphanothecaceae</taxon>
        <taxon>Crocosphaera</taxon>
        <taxon>Crocosphaera subtropica</taxon>
    </lineage>
</organism>
<gene>
    <name evidence="1" type="ordered locus">cce_5132</name>
</gene>
<evidence type="ECO:0000313" key="1">
    <source>
        <dbReference type="EMBL" id="ACB54478.1"/>
    </source>
</evidence>
<keyword evidence="2" id="KW-1185">Reference proteome</keyword>
<accession>B1X2W7</accession>
<dbReference type="RefSeq" id="WP_012362651.1">
    <property type="nucleotide sequence ID" value="NC_010547.1"/>
</dbReference>
<dbReference type="Proteomes" id="UP000001203">
    <property type="component" value="Chromosome linear"/>
</dbReference>